<reference evidence="1 2" key="1">
    <citation type="submission" date="2015-07" db="EMBL/GenBank/DDBJ databases">
        <authorList>
            <consortium name="Pathogen Informatics"/>
        </authorList>
    </citation>
    <scope>NUCLEOTIDE SEQUENCE [LARGE SCALE GENOMIC DNA]</scope>
    <source>
        <strain evidence="1 2">A51</strain>
    </source>
</reference>
<protein>
    <submittedName>
        <fullName evidence="1">Uncharacterized protein</fullName>
    </submittedName>
</protein>
<proteinExistence type="predicted"/>
<sequence length="45" mass="5424">MRRALHLIQHMQVIRQNTCIKQGFAERHLCVNRVIDPFEQHTLIE</sequence>
<evidence type="ECO:0000313" key="1">
    <source>
        <dbReference type="EMBL" id="CSA46983.1"/>
    </source>
</evidence>
<name>A0A655ZCA0_VIBCL</name>
<accession>A0A655ZCA0</accession>
<dbReference type="AlphaFoldDB" id="A0A655ZCA0"/>
<dbReference type="EMBL" id="CWOW01000007">
    <property type="protein sequence ID" value="CSA46983.1"/>
    <property type="molecule type" value="Genomic_DNA"/>
</dbReference>
<evidence type="ECO:0000313" key="2">
    <source>
        <dbReference type="Proteomes" id="UP000044806"/>
    </source>
</evidence>
<dbReference type="Proteomes" id="UP000044806">
    <property type="component" value="Unassembled WGS sequence"/>
</dbReference>
<organism evidence="1 2">
    <name type="scientific">Vibrio cholerae</name>
    <dbReference type="NCBI Taxonomy" id="666"/>
    <lineage>
        <taxon>Bacteria</taxon>
        <taxon>Pseudomonadati</taxon>
        <taxon>Pseudomonadota</taxon>
        <taxon>Gammaproteobacteria</taxon>
        <taxon>Vibrionales</taxon>
        <taxon>Vibrionaceae</taxon>
        <taxon>Vibrio</taxon>
    </lineage>
</organism>
<gene>
    <name evidence="1" type="ORF">ERS013165_01660</name>
</gene>